<sequence length="426" mass="44855">MNGTARIRATGAASIRATGADLLMSGTRFVLVCGPLGPWRADQARAALGRLAAAGRQTRLGLRPDAGTVRWHTDPVLAPGSVCEVPPAESVADTAALLQRLRREPADLPFRLILAGRQVILDVDHMLGDGQYYLNMVAALERLIRTGELPAWATTPPTPHPLPRALWHWFGRHPSRLRALPVARSALKGTAAPNAAAPVSAQRPWTPSVAVVITRQSAALADAVRRWRTEHAPGASSAMLAAVMIRRALTEAGIPVADPASIAVDCRRYAPPGSVISGNFVLGLTAALPPSADPVERSAALRAACAAGYPLAWLGFGAGMIRLRRRRPAPPDTVSVTPRAQMIYTDLGHAPQFATAHWAPGEQMLAGLLDPAGPEAVSVLGSGVGAERSYSISFHDNVFDRAAVERAVAVIGTDPVGLLDAGSVHQ</sequence>
<evidence type="ECO:0000313" key="1">
    <source>
        <dbReference type="EMBL" id="QXQ15224.1"/>
    </source>
</evidence>
<dbReference type="Proteomes" id="UP000887023">
    <property type="component" value="Chromosome"/>
</dbReference>
<gene>
    <name evidence="1" type="ORF">KV203_07830</name>
</gene>
<evidence type="ECO:0000313" key="2">
    <source>
        <dbReference type="Proteomes" id="UP000887023"/>
    </source>
</evidence>
<reference evidence="1" key="1">
    <citation type="submission" date="2021-07" db="EMBL/GenBank/DDBJ databases">
        <title>Candidatus Kaistella beijingensis sp. nov. isolated from a municipal wastewater treatment plant is involved in sludge foaming.</title>
        <authorList>
            <person name="Song Y."/>
            <person name="Liu S.-J."/>
        </authorList>
    </citation>
    <scope>NUCLEOTIDE SEQUENCE</scope>
    <source>
        <strain evidence="1">DSM 43998</strain>
    </source>
</reference>
<dbReference type="RefSeq" id="WP_066471629.1">
    <property type="nucleotide sequence ID" value="NZ_CP079105.1"/>
</dbReference>
<organism evidence="1 2">
    <name type="scientific">Skermania pinensis</name>
    <dbReference type="NCBI Taxonomy" id="39122"/>
    <lineage>
        <taxon>Bacteria</taxon>
        <taxon>Bacillati</taxon>
        <taxon>Actinomycetota</taxon>
        <taxon>Actinomycetes</taxon>
        <taxon>Mycobacteriales</taxon>
        <taxon>Gordoniaceae</taxon>
        <taxon>Skermania</taxon>
    </lineage>
</organism>
<name>A0ABX8SBI7_9ACTN</name>
<evidence type="ECO:0008006" key="3">
    <source>
        <dbReference type="Google" id="ProtNLM"/>
    </source>
</evidence>
<accession>A0ABX8SBI7</accession>
<dbReference type="EMBL" id="CP079105">
    <property type="protein sequence ID" value="QXQ15224.1"/>
    <property type="molecule type" value="Genomic_DNA"/>
</dbReference>
<protein>
    <recommendedName>
        <fullName evidence="3">Condensation domain-containing protein</fullName>
    </recommendedName>
</protein>
<keyword evidence="2" id="KW-1185">Reference proteome</keyword>
<proteinExistence type="predicted"/>